<gene>
    <name evidence="1" type="ORF">DPMN_065909</name>
</gene>
<name>A0A9D3YUE9_DREPO</name>
<sequence>MSDRYTSTVHKDWTQKVTSIVFKLGCDFIGTKVLTMFYDHWPINVTNRALTRKTASPPGGHTYRVLTTFYYSHDIRKTDPPHGDHCYENLTENVTSRVLTTFYYSHDIRKTDPPHGGHVFQRTGSIFKFYPDIIRENALTRFHENLTENVTSRVLTRKIAPPPGDHFHEDWTQNVTSRVLFRLFFCIIRKTSPLPGGHVFQPTRTIFKISRDIIRKNVLIKFHEYWTKDVTSRVLTWKLP</sequence>
<dbReference type="AlphaFoldDB" id="A0A9D3YUE9"/>
<accession>A0A9D3YUE9</accession>
<dbReference type="Proteomes" id="UP000828390">
    <property type="component" value="Unassembled WGS sequence"/>
</dbReference>
<organism evidence="1 2">
    <name type="scientific">Dreissena polymorpha</name>
    <name type="common">Zebra mussel</name>
    <name type="synonym">Mytilus polymorpha</name>
    <dbReference type="NCBI Taxonomy" id="45954"/>
    <lineage>
        <taxon>Eukaryota</taxon>
        <taxon>Metazoa</taxon>
        <taxon>Spiralia</taxon>
        <taxon>Lophotrochozoa</taxon>
        <taxon>Mollusca</taxon>
        <taxon>Bivalvia</taxon>
        <taxon>Autobranchia</taxon>
        <taxon>Heteroconchia</taxon>
        <taxon>Euheterodonta</taxon>
        <taxon>Imparidentia</taxon>
        <taxon>Neoheterodontei</taxon>
        <taxon>Myida</taxon>
        <taxon>Dreissenoidea</taxon>
        <taxon>Dreissenidae</taxon>
        <taxon>Dreissena</taxon>
    </lineage>
</organism>
<protein>
    <submittedName>
        <fullName evidence="1">Uncharacterized protein</fullName>
    </submittedName>
</protein>
<comment type="caution">
    <text evidence="1">The sequence shown here is derived from an EMBL/GenBank/DDBJ whole genome shotgun (WGS) entry which is preliminary data.</text>
</comment>
<evidence type="ECO:0000313" key="1">
    <source>
        <dbReference type="EMBL" id="KAH3706522.1"/>
    </source>
</evidence>
<keyword evidence="2" id="KW-1185">Reference proteome</keyword>
<proteinExistence type="predicted"/>
<reference evidence="1" key="2">
    <citation type="submission" date="2020-11" db="EMBL/GenBank/DDBJ databases">
        <authorList>
            <person name="McCartney M.A."/>
            <person name="Auch B."/>
            <person name="Kono T."/>
            <person name="Mallez S."/>
            <person name="Becker A."/>
            <person name="Gohl D.M."/>
            <person name="Silverstein K.A.T."/>
            <person name="Koren S."/>
            <person name="Bechman K.B."/>
            <person name="Herman A."/>
            <person name="Abrahante J.E."/>
            <person name="Garbe J."/>
        </authorList>
    </citation>
    <scope>NUCLEOTIDE SEQUENCE</scope>
    <source>
        <strain evidence="1">Duluth1</strain>
        <tissue evidence="1">Whole animal</tissue>
    </source>
</reference>
<reference evidence="1" key="1">
    <citation type="journal article" date="2019" name="bioRxiv">
        <title>The Genome of the Zebra Mussel, Dreissena polymorpha: A Resource for Invasive Species Research.</title>
        <authorList>
            <person name="McCartney M.A."/>
            <person name="Auch B."/>
            <person name="Kono T."/>
            <person name="Mallez S."/>
            <person name="Zhang Y."/>
            <person name="Obille A."/>
            <person name="Becker A."/>
            <person name="Abrahante J.E."/>
            <person name="Garbe J."/>
            <person name="Badalamenti J.P."/>
            <person name="Herman A."/>
            <person name="Mangelson H."/>
            <person name="Liachko I."/>
            <person name="Sullivan S."/>
            <person name="Sone E.D."/>
            <person name="Koren S."/>
            <person name="Silverstein K.A.T."/>
            <person name="Beckman K.B."/>
            <person name="Gohl D.M."/>
        </authorList>
    </citation>
    <scope>NUCLEOTIDE SEQUENCE</scope>
    <source>
        <strain evidence="1">Duluth1</strain>
        <tissue evidence="1">Whole animal</tissue>
    </source>
</reference>
<evidence type="ECO:0000313" key="2">
    <source>
        <dbReference type="Proteomes" id="UP000828390"/>
    </source>
</evidence>
<dbReference type="EMBL" id="JAIWYP010000014">
    <property type="protein sequence ID" value="KAH3706522.1"/>
    <property type="molecule type" value="Genomic_DNA"/>
</dbReference>